<evidence type="ECO:0000313" key="3">
    <source>
        <dbReference type="EMBL" id="TDZ17551.1"/>
    </source>
</evidence>
<accession>A0A484FIP7</accession>
<evidence type="ECO:0000313" key="4">
    <source>
        <dbReference type="Proteomes" id="UP000014480"/>
    </source>
</evidence>
<dbReference type="PANTHER" id="PTHR43000">
    <property type="entry name" value="DTDP-D-GLUCOSE 4,6-DEHYDRATASE-RELATED"/>
    <property type="match status" value="1"/>
</dbReference>
<dbReference type="STRING" id="1213857.A0A484FIP7"/>
<dbReference type="Pfam" id="PF01370">
    <property type="entry name" value="Epimerase"/>
    <property type="match status" value="1"/>
</dbReference>
<name>A0A484FIP7_COLOR</name>
<dbReference type="Proteomes" id="UP000014480">
    <property type="component" value="Unassembled WGS sequence"/>
</dbReference>
<feature type="domain" description="NAD-dependent epimerase/dehydratase" evidence="2">
    <location>
        <begin position="21"/>
        <end position="235"/>
    </location>
</feature>
<dbReference type="InterPro" id="IPR036291">
    <property type="entry name" value="NAD(P)-bd_dom_sf"/>
</dbReference>
<reference evidence="4" key="2">
    <citation type="journal article" date="2019" name="Mol. Plant Microbe Interact.">
        <title>Genome sequence resources for four phytopathogenic fungi from the Colletotrichum orbiculare species complex.</title>
        <authorList>
            <person name="Gan P."/>
            <person name="Tsushima A."/>
            <person name="Narusaka M."/>
            <person name="Narusaka Y."/>
            <person name="Takano Y."/>
            <person name="Kubo Y."/>
            <person name="Shirasu K."/>
        </authorList>
    </citation>
    <scope>GENOME REANNOTATION</scope>
    <source>
        <strain evidence="4">104-T / ATCC 96160 / CBS 514.97 / LARS 414 / MAFF 240422</strain>
    </source>
</reference>
<evidence type="ECO:0000256" key="1">
    <source>
        <dbReference type="ARBA" id="ARBA00007637"/>
    </source>
</evidence>
<comment type="similarity">
    <text evidence="1">Belongs to the NAD(P)-dependent epimerase/dehydratase family.</text>
</comment>
<dbReference type="InterPro" id="IPR001509">
    <property type="entry name" value="Epimerase_deHydtase"/>
</dbReference>
<dbReference type="EMBL" id="AMCV02000028">
    <property type="protein sequence ID" value="TDZ17551.1"/>
    <property type="molecule type" value="Genomic_DNA"/>
</dbReference>
<protein>
    <submittedName>
        <fullName evidence="3">UDP-glucose 4-epimerase</fullName>
    </submittedName>
</protein>
<dbReference type="SUPFAM" id="SSF51735">
    <property type="entry name" value="NAD(P)-binding Rossmann-fold domains"/>
    <property type="match status" value="1"/>
</dbReference>
<proteinExistence type="inferred from homology"/>
<organism evidence="3 4">
    <name type="scientific">Colletotrichum orbiculare (strain 104-T / ATCC 96160 / CBS 514.97 / LARS 414 / MAFF 240422)</name>
    <name type="common">Cucumber anthracnose fungus</name>
    <name type="synonym">Colletotrichum lagenarium</name>
    <dbReference type="NCBI Taxonomy" id="1213857"/>
    <lineage>
        <taxon>Eukaryota</taxon>
        <taxon>Fungi</taxon>
        <taxon>Dikarya</taxon>
        <taxon>Ascomycota</taxon>
        <taxon>Pezizomycotina</taxon>
        <taxon>Sordariomycetes</taxon>
        <taxon>Hypocreomycetidae</taxon>
        <taxon>Glomerellales</taxon>
        <taxon>Glomerellaceae</taxon>
        <taxon>Colletotrichum</taxon>
        <taxon>Colletotrichum orbiculare species complex</taxon>
    </lineage>
</organism>
<evidence type="ECO:0000259" key="2">
    <source>
        <dbReference type="Pfam" id="PF01370"/>
    </source>
</evidence>
<dbReference type="CDD" id="cd08946">
    <property type="entry name" value="SDR_e"/>
    <property type="match status" value="1"/>
</dbReference>
<comment type="caution">
    <text evidence="3">The sequence shown here is derived from an EMBL/GenBank/DDBJ whole genome shotgun (WGS) entry which is preliminary data.</text>
</comment>
<gene>
    <name evidence="3" type="primary">exoB</name>
    <name evidence="3" type="ORF">Cob_v009456</name>
</gene>
<keyword evidence="4" id="KW-1185">Reference proteome</keyword>
<dbReference type="OrthoDB" id="202470at2759"/>
<dbReference type="Gene3D" id="3.40.50.720">
    <property type="entry name" value="NAD(P)-binding Rossmann-like Domain"/>
    <property type="match status" value="1"/>
</dbReference>
<dbReference type="AlphaFoldDB" id="A0A484FIP7"/>
<sequence length="352" mass="38717">MFWAKVFVNHRRRKMTSPYTVLVTGSSGHLGTALMLSLSSLGHNPLGIDIIPSQTTTVVGNITDRPLISSILRENASVTHIVHAATLHKPHVDSHPAQAFIDTNITGTLTLLEEAAALDQRIKSFVFISTTSTFGKALAPAPGQPAAWIDETVTPIPKNIYGITKCAAEDLCSLVHAQSALPVLVLRTSRFFPEQDDDVARRSAMSDANLKVCELAHRRVDISDVVSAVHCAMLRAAELRFGKYIISAPPPPFAMRTAEDALACMNRDAGSVFRETLPGCAAAFEKLGWTFLARLDRVYDSSRAVRELGWRPEWTFERAVASMERGEDWRSELTHRVGRKGYHDVPTGVYTK</sequence>
<reference evidence="4" key="1">
    <citation type="journal article" date="2013" name="New Phytol.">
        <title>Comparative genomic and transcriptomic analyses reveal the hemibiotrophic stage shift of Colletotrichum fungi.</title>
        <authorList>
            <person name="Gan P."/>
            <person name="Ikeda K."/>
            <person name="Irieda H."/>
            <person name="Narusaka M."/>
            <person name="O'Connell R.J."/>
            <person name="Narusaka Y."/>
            <person name="Takano Y."/>
            <person name="Kubo Y."/>
            <person name="Shirasu K."/>
        </authorList>
    </citation>
    <scope>NUCLEOTIDE SEQUENCE [LARGE SCALE GENOMIC DNA]</scope>
    <source>
        <strain evidence="4">104-T / ATCC 96160 / CBS 514.97 / LARS 414 / MAFF 240422</strain>
    </source>
</reference>